<sequence length="90" mass="10532">MIGVFTLLLGVVQLFGMSWIRSVQEKLKENEARDTEFQKAIAAVRETMARDYVPRSENQAMRDEFRDGLRSIDQKLTDINNKLDRKQDKQ</sequence>
<dbReference type="AlphaFoldDB" id="A4JDG8"/>
<protein>
    <submittedName>
        <fullName evidence="1">Uncharacterized protein</fullName>
    </submittedName>
</protein>
<evidence type="ECO:0000313" key="2">
    <source>
        <dbReference type="Proteomes" id="UP000002287"/>
    </source>
</evidence>
<proteinExistence type="predicted"/>
<evidence type="ECO:0000313" key="1">
    <source>
        <dbReference type="EMBL" id="ABO54321.1"/>
    </source>
</evidence>
<accession>A4JDG8</accession>
<dbReference type="Proteomes" id="UP000002287">
    <property type="component" value="Chromosome 1"/>
</dbReference>
<dbReference type="KEGG" id="bvi:Bcep1808_1311"/>
<name>A4JDG8_BURVG</name>
<dbReference type="EMBL" id="CP000614">
    <property type="protein sequence ID" value="ABO54321.1"/>
    <property type="molecule type" value="Genomic_DNA"/>
</dbReference>
<organism evidence="1 2">
    <name type="scientific">Burkholderia vietnamiensis (strain G4 / LMG 22486)</name>
    <name type="common">Burkholderia cepacia (strain R1808)</name>
    <dbReference type="NCBI Taxonomy" id="269482"/>
    <lineage>
        <taxon>Bacteria</taxon>
        <taxon>Pseudomonadati</taxon>
        <taxon>Pseudomonadota</taxon>
        <taxon>Betaproteobacteria</taxon>
        <taxon>Burkholderiales</taxon>
        <taxon>Burkholderiaceae</taxon>
        <taxon>Burkholderia</taxon>
        <taxon>Burkholderia cepacia complex</taxon>
    </lineage>
</organism>
<gene>
    <name evidence="1" type="ordered locus">Bcep1808_1311</name>
</gene>
<reference evidence="2" key="1">
    <citation type="submission" date="2007-03" db="EMBL/GenBank/DDBJ databases">
        <title>Complete sequence of chromosome 1 of Burkholderia vietnamiensis G4.</title>
        <authorList>
            <consortium name="US DOE Joint Genome Institute"/>
            <person name="Copeland A."/>
            <person name="Lucas S."/>
            <person name="Lapidus A."/>
            <person name="Barry K."/>
            <person name="Detter J.C."/>
            <person name="Glavina del Rio T."/>
            <person name="Hammon N."/>
            <person name="Israni S."/>
            <person name="Dalin E."/>
            <person name="Tice H."/>
            <person name="Pitluck S."/>
            <person name="Chain P."/>
            <person name="Malfatti S."/>
            <person name="Shin M."/>
            <person name="Vergez L."/>
            <person name="Schmutz J."/>
            <person name="Larimer F."/>
            <person name="Land M."/>
            <person name="Hauser L."/>
            <person name="Kyrpides N."/>
            <person name="Tiedje J."/>
            <person name="Richardson P."/>
        </authorList>
    </citation>
    <scope>NUCLEOTIDE SEQUENCE [LARGE SCALE GENOMIC DNA]</scope>
    <source>
        <strain evidence="2">G4 / LMG 22486</strain>
    </source>
</reference>
<dbReference type="HOGENOM" id="CLU_2449002_0_0_4"/>